<proteinExistence type="predicted"/>
<dbReference type="Gene3D" id="3.40.50.1820">
    <property type="entry name" value="alpha/beta hydrolase"/>
    <property type="match status" value="1"/>
</dbReference>
<organism evidence="3 4">
    <name type="scientific">Apiospora saccharicola</name>
    <dbReference type="NCBI Taxonomy" id="335842"/>
    <lineage>
        <taxon>Eukaryota</taxon>
        <taxon>Fungi</taxon>
        <taxon>Dikarya</taxon>
        <taxon>Ascomycota</taxon>
        <taxon>Pezizomycotina</taxon>
        <taxon>Sordariomycetes</taxon>
        <taxon>Xylariomycetidae</taxon>
        <taxon>Amphisphaeriales</taxon>
        <taxon>Apiosporaceae</taxon>
        <taxon>Apiospora</taxon>
    </lineage>
</organism>
<name>A0ABR1WN14_9PEZI</name>
<gene>
    <name evidence="3" type="ORF">PG996_002290</name>
</gene>
<feature type="compositionally biased region" description="Polar residues" evidence="1">
    <location>
        <begin position="391"/>
        <end position="404"/>
    </location>
</feature>
<feature type="domain" description="AB hydrolase-1" evidence="2">
    <location>
        <begin position="181"/>
        <end position="465"/>
    </location>
</feature>
<sequence>MIHSSRTPLVGPWGSCFSTWFLPSSPPSQLWFGGALLCCCCCALLRPWLRGLLAKAERSEAAVGHSGGGSSNNIIPSPRTLAALRSMTQTGREALPYPPDGALPGARDVPTPYGSVRVYEWGPADGERVLLVAGISTPTLSLGDLAWDLSERGYRVMLFVSLDTSTFHGENGKGKSPADHGTDYFGRGYSDAPADFEYGSPLYVAQILLVLASSPLGWDRFHLVGYSLGGCLAVAFARYFPRRLASLSLVAGAGLIRPHHVDWKGWLLYQSGLLPETLVKWVVRRRIRPSTTSSSSSRTDVMTAESKSSSSSSHYGNATGGDANGGQGFDSAPISRRRPGVSVADVVAHQIDAHAGFVHAFASTMRHAPIYAPQGDWGVLRELLAEARGNRATTSGWKTDTEQNMGAEDEEEEKKGRGGLEKGKVLLVLGAEDPVIVPGETIEDAEAVLGKDGVEYAVLAAGHELPITQSSEVADVLQAFFR</sequence>
<feature type="compositionally biased region" description="Gly residues" evidence="1">
    <location>
        <begin position="318"/>
        <end position="328"/>
    </location>
</feature>
<dbReference type="InterPro" id="IPR000073">
    <property type="entry name" value="AB_hydrolase_1"/>
</dbReference>
<evidence type="ECO:0000256" key="1">
    <source>
        <dbReference type="SAM" id="MobiDB-lite"/>
    </source>
</evidence>
<dbReference type="Proteomes" id="UP001446871">
    <property type="component" value="Unassembled WGS sequence"/>
</dbReference>
<accession>A0ABR1WN14</accession>
<dbReference type="EMBL" id="JAQQWM010000001">
    <property type="protein sequence ID" value="KAK8083509.1"/>
    <property type="molecule type" value="Genomic_DNA"/>
</dbReference>
<dbReference type="PANTHER" id="PTHR43433:SF5">
    <property type="entry name" value="AB HYDROLASE-1 DOMAIN-CONTAINING PROTEIN"/>
    <property type="match status" value="1"/>
</dbReference>
<feature type="region of interest" description="Disordered" evidence="1">
    <location>
        <begin position="391"/>
        <end position="417"/>
    </location>
</feature>
<dbReference type="PANTHER" id="PTHR43433">
    <property type="entry name" value="HYDROLASE, ALPHA/BETA FOLD FAMILY PROTEIN"/>
    <property type="match status" value="1"/>
</dbReference>
<reference evidence="3 4" key="1">
    <citation type="submission" date="2023-01" db="EMBL/GenBank/DDBJ databases">
        <title>Analysis of 21 Apiospora genomes using comparative genomics revels a genus with tremendous synthesis potential of carbohydrate active enzymes and secondary metabolites.</title>
        <authorList>
            <person name="Sorensen T."/>
        </authorList>
    </citation>
    <scope>NUCLEOTIDE SEQUENCE [LARGE SCALE GENOMIC DNA]</scope>
    <source>
        <strain evidence="3 4">CBS 83171</strain>
    </source>
</reference>
<evidence type="ECO:0000313" key="3">
    <source>
        <dbReference type="EMBL" id="KAK8083509.1"/>
    </source>
</evidence>
<dbReference type="Pfam" id="PF00561">
    <property type="entry name" value="Abhydrolase_1"/>
    <property type="match status" value="1"/>
</dbReference>
<feature type="region of interest" description="Disordered" evidence="1">
    <location>
        <begin position="291"/>
        <end position="336"/>
    </location>
</feature>
<dbReference type="SUPFAM" id="SSF53474">
    <property type="entry name" value="alpha/beta-Hydrolases"/>
    <property type="match status" value="1"/>
</dbReference>
<keyword evidence="4" id="KW-1185">Reference proteome</keyword>
<evidence type="ECO:0000313" key="4">
    <source>
        <dbReference type="Proteomes" id="UP001446871"/>
    </source>
</evidence>
<protein>
    <recommendedName>
        <fullName evidence="2">AB hydrolase-1 domain-containing protein</fullName>
    </recommendedName>
</protein>
<dbReference type="InterPro" id="IPR029058">
    <property type="entry name" value="AB_hydrolase_fold"/>
</dbReference>
<dbReference type="InterPro" id="IPR050471">
    <property type="entry name" value="AB_hydrolase"/>
</dbReference>
<comment type="caution">
    <text evidence="3">The sequence shown here is derived from an EMBL/GenBank/DDBJ whole genome shotgun (WGS) entry which is preliminary data.</text>
</comment>
<evidence type="ECO:0000259" key="2">
    <source>
        <dbReference type="Pfam" id="PF00561"/>
    </source>
</evidence>